<accession>A0A6N0NSJ6</accession>
<dbReference type="AlphaFoldDB" id="A0A6N0NSJ6"/>
<dbReference type="InterPro" id="IPR046977">
    <property type="entry name" value="RsmC/RlmG"/>
</dbReference>
<dbReference type="RefSeq" id="WP_174630158.1">
    <property type="nucleotide sequence ID" value="NZ_CP049074.1"/>
</dbReference>
<evidence type="ECO:0000259" key="3">
    <source>
        <dbReference type="Pfam" id="PF05175"/>
    </source>
</evidence>
<dbReference type="EMBL" id="CP049074">
    <property type="protein sequence ID" value="QKQ99813.1"/>
    <property type="molecule type" value="Genomic_DNA"/>
</dbReference>
<gene>
    <name evidence="4" type="ORF">GWK48_04895</name>
</gene>
<keyword evidence="2 4" id="KW-0808">Transferase</keyword>
<feature type="domain" description="Methyltransferase small" evidence="3">
    <location>
        <begin position="18"/>
        <end position="181"/>
    </location>
</feature>
<dbReference type="InterPro" id="IPR029063">
    <property type="entry name" value="SAM-dependent_MTases_sf"/>
</dbReference>
<protein>
    <submittedName>
        <fullName evidence="4">Class I SAM-dependent methyltransferase</fullName>
    </submittedName>
</protein>
<keyword evidence="5" id="KW-1185">Reference proteome</keyword>
<dbReference type="Pfam" id="PF05175">
    <property type="entry name" value="MTS"/>
    <property type="match status" value="1"/>
</dbReference>
<dbReference type="PANTHER" id="PTHR47816">
    <property type="entry name" value="RIBOSOMAL RNA SMALL SUBUNIT METHYLTRANSFERASE C"/>
    <property type="match status" value="1"/>
</dbReference>
<dbReference type="KEGG" id="mten:GWK48_04895"/>
<dbReference type="Gene3D" id="3.40.50.150">
    <property type="entry name" value="Vaccinia Virus protein VP39"/>
    <property type="match status" value="1"/>
</dbReference>
<evidence type="ECO:0000313" key="4">
    <source>
        <dbReference type="EMBL" id="QKQ99813.1"/>
    </source>
</evidence>
<dbReference type="PANTHER" id="PTHR47816:SF4">
    <property type="entry name" value="RIBOSOMAL RNA SMALL SUBUNIT METHYLTRANSFERASE C"/>
    <property type="match status" value="1"/>
</dbReference>
<dbReference type="InterPro" id="IPR007848">
    <property type="entry name" value="Small_mtfrase_dom"/>
</dbReference>
<evidence type="ECO:0000256" key="2">
    <source>
        <dbReference type="ARBA" id="ARBA00022679"/>
    </source>
</evidence>
<name>A0A6N0NSJ6_9CREN</name>
<dbReference type="GO" id="GO:0032259">
    <property type="term" value="P:methylation"/>
    <property type="evidence" value="ECO:0007669"/>
    <property type="project" value="UniProtKB-KW"/>
</dbReference>
<reference evidence="4 5" key="1">
    <citation type="submission" date="2020-02" db="EMBL/GenBank/DDBJ databases">
        <title>Comparative genome analysis reveals the metabolism and evolution of the thermophilic archaeal genus Metallosphaera.</title>
        <authorList>
            <person name="Jiang C."/>
        </authorList>
    </citation>
    <scope>NUCLEOTIDE SEQUENCE [LARGE SCALE GENOMIC DNA]</scope>
    <source>
        <strain evidence="4 5">Ric-A</strain>
    </source>
</reference>
<organism evidence="4 5">
    <name type="scientific">Metallosphaera tengchongensis</name>
    <dbReference type="NCBI Taxonomy" id="1532350"/>
    <lineage>
        <taxon>Archaea</taxon>
        <taxon>Thermoproteota</taxon>
        <taxon>Thermoprotei</taxon>
        <taxon>Sulfolobales</taxon>
        <taxon>Sulfolobaceae</taxon>
        <taxon>Metallosphaera</taxon>
    </lineage>
</organism>
<dbReference type="Proteomes" id="UP000509301">
    <property type="component" value="Chromosome"/>
</dbReference>
<keyword evidence="1 4" id="KW-0489">Methyltransferase</keyword>
<evidence type="ECO:0000256" key="1">
    <source>
        <dbReference type="ARBA" id="ARBA00022603"/>
    </source>
</evidence>
<dbReference type="GeneID" id="55641263"/>
<dbReference type="SUPFAM" id="SSF53335">
    <property type="entry name" value="S-adenosyl-L-methionine-dependent methyltransferases"/>
    <property type="match status" value="1"/>
</dbReference>
<evidence type="ECO:0000313" key="5">
    <source>
        <dbReference type="Proteomes" id="UP000509301"/>
    </source>
</evidence>
<dbReference type="OrthoDB" id="4668at2157"/>
<dbReference type="GO" id="GO:0008757">
    <property type="term" value="F:S-adenosylmethionine-dependent methyltransferase activity"/>
    <property type="evidence" value="ECO:0007669"/>
    <property type="project" value="InterPro"/>
</dbReference>
<dbReference type="CDD" id="cd02440">
    <property type="entry name" value="AdoMet_MTases"/>
    <property type="match status" value="1"/>
</dbReference>
<proteinExistence type="predicted"/>
<sequence>MEKMMFVITDVVNGVPLSLVSFPGLFSKKRLDTGTRVLLENLILPDSGTIADVGCGYGPIGIYIALSNPKLKVFMLDVNPLAVKATTLNVERYSLMDRVRVVKSNLLSELNEKVVAIYSNPPLSKGLDTLTALAEQSVEKLERKGFVQMVLYKGENNAIKTFKNYFPTVDIIKNTKGYSIVLAVND</sequence>